<dbReference type="Pfam" id="PF08892">
    <property type="entry name" value="YqcI_YcgG"/>
    <property type="match status" value="1"/>
</dbReference>
<dbReference type="InterPro" id="IPR014988">
    <property type="entry name" value="Uncharacterised_YqcI/YcgG"/>
</dbReference>
<dbReference type="PANTHER" id="PTHR40045:SF1">
    <property type="entry name" value="YQCI_YCGG FAMILY PROTEIN"/>
    <property type="match status" value="1"/>
</dbReference>
<evidence type="ECO:0008006" key="3">
    <source>
        <dbReference type="Google" id="ProtNLM"/>
    </source>
</evidence>
<dbReference type="RefSeq" id="WP_078109878.1">
    <property type="nucleotide sequence ID" value="NZ_CP065424.1"/>
</dbReference>
<comment type="caution">
    <text evidence="1">The sequence shown here is derived from an EMBL/GenBank/DDBJ whole genome shotgun (WGS) entry which is preliminary data.</text>
</comment>
<evidence type="ECO:0000313" key="1">
    <source>
        <dbReference type="EMBL" id="OOP69021.1"/>
    </source>
</evidence>
<dbReference type="EMBL" id="MTLA01000070">
    <property type="protein sequence ID" value="OOP69021.1"/>
    <property type="molecule type" value="Genomic_DNA"/>
</dbReference>
<name>A0A8E2I923_9BACI</name>
<reference evidence="1 2" key="1">
    <citation type="submission" date="2017-01" db="EMBL/GenBank/DDBJ databases">
        <title>Draft genome sequence of Bacillus oleronius.</title>
        <authorList>
            <person name="Allam M."/>
        </authorList>
    </citation>
    <scope>NUCLEOTIDE SEQUENCE [LARGE SCALE GENOMIC DNA]</scope>
    <source>
        <strain evidence="1 2">DSM 9356</strain>
    </source>
</reference>
<keyword evidence="2" id="KW-1185">Reference proteome</keyword>
<evidence type="ECO:0000313" key="2">
    <source>
        <dbReference type="Proteomes" id="UP000189761"/>
    </source>
</evidence>
<organism evidence="1 2">
    <name type="scientific">Heyndrickxia oleronia</name>
    <dbReference type="NCBI Taxonomy" id="38875"/>
    <lineage>
        <taxon>Bacteria</taxon>
        <taxon>Bacillati</taxon>
        <taxon>Bacillota</taxon>
        <taxon>Bacilli</taxon>
        <taxon>Bacillales</taxon>
        <taxon>Bacillaceae</taxon>
        <taxon>Heyndrickxia</taxon>
    </lineage>
</organism>
<proteinExistence type="predicted"/>
<gene>
    <name evidence="1" type="ORF">BWZ43_07530</name>
</gene>
<dbReference type="PANTHER" id="PTHR40045">
    <property type="entry name" value="YCGG FAMILY PROTEIN"/>
    <property type="match status" value="1"/>
</dbReference>
<accession>A0A8E2I923</accession>
<dbReference type="Proteomes" id="UP000189761">
    <property type="component" value="Unassembled WGS sequence"/>
</dbReference>
<protein>
    <recommendedName>
        <fullName evidence="3">YqcI/YcgG family protein</fullName>
    </recommendedName>
</protein>
<dbReference type="AlphaFoldDB" id="A0A8E2I923"/>
<sequence length="251" mass="29948">MKGIYMDDPSQRDQLNEWEKETLMKFSKKMKDKSKPFPCIPATIGFSLNQLRYCFIGDPRETTTIHELAKILSTYSEISREIGNYTSLIVFFETSEDLKATYTVQDYEQLFWQHLNSLNRMDHMDWPIEIPNDPHHPYWEFCYNGEKYFMYCATPAHEKRQSRHFDGMMLAITPHWVLQEFNQLPTRAKGITKQIRKRLLKYDSIGVHPDLNSFGSKNNYEWKQYYLRDDNTTLSKCPFHQANNFPKLEKN</sequence>